<feature type="compositionally biased region" description="Low complexity" evidence="1">
    <location>
        <begin position="399"/>
        <end position="412"/>
    </location>
</feature>
<feature type="region of interest" description="Disordered" evidence="1">
    <location>
        <begin position="93"/>
        <end position="680"/>
    </location>
</feature>
<name>A0A0C2J236_THEKT</name>
<comment type="caution">
    <text evidence="2">The sequence shown here is derived from an EMBL/GenBank/DDBJ whole genome shotgun (WGS) entry which is preliminary data.</text>
</comment>
<evidence type="ECO:0000256" key="1">
    <source>
        <dbReference type="SAM" id="MobiDB-lite"/>
    </source>
</evidence>
<feature type="compositionally biased region" description="Basic and acidic residues" evidence="1">
    <location>
        <begin position="652"/>
        <end position="665"/>
    </location>
</feature>
<feature type="compositionally biased region" description="Basic and acidic residues" evidence="1">
    <location>
        <begin position="543"/>
        <end position="552"/>
    </location>
</feature>
<feature type="compositionally biased region" description="Low complexity" evidence="1">
    <location>
        <begin position="165"/>
        <end position="179"/>
    </location>
</feature>
<feature type="compositionally biased region" description="Basic and acidic residues" evidence="1">
    <location>
        <begin position="477"/>
        <end position="495"/>
    </location>
</feature>
<reference evidence="2 3" key="1">
    <citation type="journal article" date="2014" name="Genome Biol. Evol.">
        <title>The genome of the myxosporean Thelohanellus kitauei shows adaptations to nutrient acquisition within its fish host.</title>
        <authorList>
            <person name="Yang Y."/>
            <person name="Xiong J."/>
            <person name="Zhou Z."/>
            <person name="Huo F."/>
            <person name="Miao W."/>
            <person name="Ran C."/>
            <person name="Liu Y."/>
            <person name="Zhang J."/>
            <person name="Feng J."/>
            <person name="Wang M."/>
            <person name="Wang M."/>
            <person name="Wang L."/>
            <person name="Yao B."/>
        </authorList>
    </citation>
    <scope>NUCLEOTIDE SEQUENCE [LARGE SCALE GENOMIC DNA]</scope>
    <source>
        <strain evidence="2">Wuqing</strain>
    </source>
</reference>
<organism evidence="2 3">
    <name type="scientific">Thelohanellus kitauei</name>
    <name type="common">Myxosporean</name>
    <dbReference type="NCBI Taxonomy" id="669202"/>
    <lineage>
        <taxon>Eukaryota</taxon>
        <taxon>Metazoa</taxon>
        <taxon>Cnidaria</taxon>
        <taxon>Myxozoa</taxon>
        <taxon>Myxosporea</taxon>
        <taxon>Bivalvulida</taxon>
        <taxon>Platysporina</taxon>
        <taxon>Myxobolidae</taxon>
        <taxon>Thelohanellus</taxon>
    </lineage>
</organism>
<keyword evidence="3" id="KW-1185">Reference proteome</keyword>
<evidence type="ECO:0000313" key="2">
    <source>
        <dbReference type="EMBL" id="KII63137.1"/>
    </source>
</evidence>
<accession>A0A0C2J236</accession>
<feature type="compositionally biased region" description="Low complexity" evidence="1">
    <location>
        <begin position="103"/>
        <end position="112"/>
    </location>
</feature>
<feature type="compositionally biased region" description="Polar residues" evidence="1">
    <location>
        <begin position="553"/>
        <end position="590"/>
    </location>
</feature>
<dbReference type="AlphaFoldDB" id="A0A0C2J236"/>
<protein>
    <submittedName>
        <fullName evidence="2">Uncharacterized protein</fullName>
    </submittedName>
</protein>
<feature type="compositionally biased region" description="Basic and acidic residues" evidence="1">
    <location>
        <begin position="117"/>
        <end position="141"/>
    </location>
</feature>
<sequence>MADANTAKTEVHQSTLEQNYTKLFHHVLTSVLTLLEKDDLDTAKNLLRNLEYPPFEDLEDLMDIVQVNTQGLFNPDIVNVEAVRVILKDSHNKASPKTKKVTKPVQVEPTKVLRSLRSKEQEQQSDKTKDGSKPKSGDGNKPKALRKGKSGVGEDSDTAKVSLDGGSSSKMSVASKLSGAKLVSVLSPKTNVQSSGTPKGKKSLRSSKPVKTSDKGLAAKKGSQKLANVESNDSEDKPLRGSKKREPNSSQPQSLLTKIEPDTEDVDSLNDFVVDKEPKKLTAKASGLTKPGRRALINQTFEIGKQAENKKSKNPAPSAVIQKDVATTAESSKNVNTRSRKANIRESRSPVSTRNQKQNEQKKGPTKVMKNKDKMVAKSSVSPKKHDTKSTRLNTKKALSGSKSPDSPSESLDNSKSNEVIDKNTKAEGNPKASQSGTVIQKSPKELVRRPKGNSSQAKTAQKRVPVVISSSSESENDSKNLGHGDAEKNVEVAHKKSRPATRSGEKDCAKRQVSVKNTKRPASKKVVSDGISSSVSLGSNDAKNEDLHSKSQESNANKGSTTEPIGSEKNSQQTNQDILTKNSGITSALSPAIKRKKAAEVSDAQDLPQTNSPSLKRIKNDTNELSGVPATSGSQPTVINSSEIPTSQDLENARGKNMKVETTKKKQGSSAVGKASTSD</sequence>
<feature type="compositionally biased region" description="Low complexity" evidence="1">
    <location>
        <begin position="525"/>
        <end position="540"/>
    </location>
</feature>
<gene>
    <name evidence="2" type="ORF">RF11_09539</name>
</gene>
<feature type="compositionally biased region" description="Polar residues" evidence="1">
    <location>
        <begin position="432"/>
        <end position="441"/>
    </location>
</feature>
<feature type="compositionally biased region" description="Polar residues" evidence="1">
    <location>
        <begin position="624"/>
        <end position="651"/>
    </location>
</feature>
<feature type="compositionally biased region" description="Polar residues" evidence="1">
    <location>
        <begin position="328"/>
        <end position="337"/>
    </location>
</feature>
<feature type="compositionally biased region" description="Polar residues" evidence="1">
    <location>
        <begin position="187"/>
        <end position="197"/>
    </location>
</feature>
<feature type="compositionally biased region" description="Basic and acidic residues" evidence="1">
    <location>
        <begin position="234"/>
        <end position="247"/>
    </location>
</feature>
<proteinExistence type="predicted"/>
<evidence type="ECO:0000313" key="3">
    <source>
        <dbReference type="Proteomes" id="UP000031668"/>
    </source>
</evidence>
<dbReference type="EMBL" id="JWZT01004771">
    <property type="protein sequence ID" value="KII63137.1"/>
    <property type="molecule type" value="Genomic_DNA"/>
</dbReference>
<dbReference type="Proteomes" id="UP000031668">
    <property type="component" value="Unassembled WGS sequence"/>
</dbReference>